<proteinExistence type="predicted"/>
<comment type="caution">
    <text evidence="1">The sequence shown here is derived from an EMBL/GenBank/DDBJ whole genome shotgun (WGS) entry which is preliminary data.</text>
</comment>
<dbReference type="Proteomes" id="UP000067598">
    <property type="component" value="Unassembled WGS sequence"/>
</dbReference>
<name>A0A109DD48_9LACO</name>
<dbReference type="RefSeq" id="WP_162262634.1">
    <property type="nucleotide sequence ID" value="NZ_AP025162.1"/>
</dbReference>
<protein>
    <submittedName>
        <fullName evidence="1">Uncharacterized protein</fullName>
    </submittedName>
</protein>
<organism evidence="1 2">
    <name type="scientific">Lactobacillus crispatus</name>
    <dbReference type="NCBI Taxonomy" id="47770"/>
    <lineage>
        <taxon>Bacteria</taxon>
        <taxon>Bacillati</taxon>
        <taxon>Bacillota</taxon>
        <taxon>Bacilli</taxon>
        <taxon>Lactobacillales</taxon>
        <taxon>Lactobacillaceae</taxon>
        <taxon>Lactobacillus</taxon>
    </lineage>
</organism>
<accession>A0A109DD48</accession>
<dbReference type="AlphaFoldDB" id="A0A109DD48"/>
<dbReference type="EMBL" id="LJGP01000036">
    <property type="protein sequence ID" value="KWU03219.1"/>
    <property type="molecule type" value="Genomic_DNA"/>
</dbReference>
<sequence>MYPHQDKALNEHLRNFAVYDCIQYYFHFDYFDKFALASSVSWINSIVHGGTYSVTLNVI</sequence>
<gene>
    <name evidence="1" type="ORF">AEL95_08205</name>
</gene>
<evidence type="ECO:0000313" key="2">
    <source>
        <dbReference type="Proteomes" id="UP000067598"/>
    </source>
</evidence>
<reference evidence="1 2" key="1">
    <citation type="journal article" date="2016" name="Microbiology (Mosc.)">
        <title>Comparison of Lactobacillus crispatus isolates from Lactobacillus-dominated vaginal microbiomes with isolates from microbiomes containing bacterial vaginosis-associated bacteria.</title>
        <authorList>
            <person name="Abdelmaksoud A.A."/>
            <person name="Koparde V.N."/>
            <person name="Sheth N.U."/>
            <person name="Serrano M.G."/>
            <person name="Glascock A.L."/>
            <person name="Fettweis J.M."/>
            <person name="Strauss Iii J.F."/>
            <person name="Buck G.A."/>
            <person name="Jefferson K.K."/>
        </authorList>
    </citation>
    <scope>NUCLEOTIDE SEQUENCE [LARGE SCALE GENOMIC DNA]</scope>
    <source>
        <strain evidence="1 2">VMC3</strain>
    </source>
</reference>
<dbReference type="PATRIC" id="fig|47770.28.peg.1114"/>
<evidence type="ECO:0000313" key="1">
    <source>
        <dbReference type="EMBL" id="KWU03219.1"/>
    </source>
</evidence>